<keyword evidence="7" id="KW-1185">Reference proteome</keyword>
<comment type="subcellular location">
    <subcellularLocation>
        <location evidence="1">Bacterial flagellum</location>
    </subcellularLocation>
</comment>
<dbReference type="eggNOG" id="COG1344">
    <property type="taxonomic scope" value="Bacteria"/>
</dbReference>
<evidence type="ECO:0008006" key="8">
    <source>
        <dbReference type="Google" id="ProtNLM"/>
    </source>
</evidence>
<dbReference type="Pfam" id="PF00700">
    <property type="entry name" value="Flagellin_C"/>
    <property type="match status" value="1"/>
</dbReference>
<reference evidence="6 7" key="1">
    <citation type="journal article" date="2015" name="Genome Announc.">
        <title>Genome Sequence of a Sulfate-Reducing Thermophilic Bacterium, Thermodesulfobacterium commune DSM 2178T (Phylum Thermodesulfobacteria).</title>
        <authorList>
            <person name="Bhatnagar S."/>
            <person name="Badger J.H."/>
            <person name="Madupu R."/>
            <person name="Khouri H.M."/>
            <person name="O'Connor E.M."/>
            <person name="Robb F.T."/>
            <person name="Ward N.L."/>
            <person name="Eisen J.A."/>
        </authorList>
    </citation>
    <scope>NUCLEOTIDE SEQUENCE [LARGE SCALE GENOMIC DNA]</scope>
    <source>
        <strain evidence="6 7">DSM 2178</strain>
    </source>
</reference>
<dbReference type="GO" id="GO:0071973">
    <property type="term" value="P:bacterial-type flagellum-dependent cell motility"/>
    <property type="evidence" value="ECO:0007669"/>
    <property type="project" value="InterPro"/>
</dbReference>
<dbReference type="InterPro" id="IPR001492">
    <property type="entry name" value="Flagellin"/>
</dbReference>
<proteinExistence type="inferred from homology"/>
<dbReference type="PANTHER" id="PTHR42792:SF1">
    <property type="entry name" value="FLAGELLAR HOOK-ASSOCIATED PROTEIN 3"/>
    <property type="match status" value="1"/>
</dbReference>
<dbReference type="HOGENOM" id="CLU_024437_2_0_0"/>
<evidence type="ECO:0000259" key="4">
    <source>
        <dbReference type="Pfam" id="PF00669"/>
    </source>
</evidence>
<dbReference type="Pfam" id="PF00669">
    <property type="entry name" value="Flagellin_N"/>
    <property type="match status" value="1"/>
</dbReference>
<dbReference type="AlphaFoldDB" id="A0A075WY54"/>
<feature type="domain" description="Flagellin N-terminal" evidence="4">
    <location>
        <begin position="6"/>
        <end position="140"/>
    </location>
</feature>
<gene>
    <name evidence="6" type="ORF">HL41_01000</name>
</gene>
<comment type="similarity">
    <text evidence="2">Belongs to the bacterial flagellin family.</text>
</comment>
<dbReference type="Gene3D" id="1.20.1330.10">
    <property type="entry name" value="f41 fragment of flagellin, N-terminal domain"/>
    <property type="match status" value="1"/>
</dbReference>
<dbReference type="InterPro" id="IPR001029">
    <property type="entry name" value="Flagellin_N"/>
</dbReference>
<keyword evidence="3" id="KW-0975">Bacterial flagellum</keyword>
<sequence length="313" mass="34717">MRIGFNTKYNSVLTDLNRLSSDLNLTQLKISSGKNFIRPSDNPSDVVISLNYKQGINKIEKYQKAIDDGLAFLKAQESTLGNVEDLVARAKVLAIQAANATQDINARKATAEEIDKIIQSVLALANSQLGEKYLFAGQKTSGFAPGTFPFELTKETLPDGQVIEKVVYNGSVEDFSISYDKGMQIKLGENGQKVFMDSGIFETLIGLKRLLLTDNQIDYQQERYNIQQFIGKLDEVYNHIAEKRSLIGAQISHLETKKELYTDFKQTLENNLGSLESADLAELATKMQMLSIAYDAALKATAMVSGMSLVKYV</sequence>
<evidence type="ECO:0000259" key="5">
    <source>
        <dbReference type="Pfam" id="PF00700"/>
    </source>
</evidence>
<evidence type="ECO:0000313" key="6">
    <source>
        <dbReference type="EMBL" id="AIH03517.1"/>
    </source>
</evidence>
<dbReference type="OrthoDB" id="9758307at2"/>
<dbReference type="GO" id="GO:0005198">
    <property type="term" value="F:structural molecule activity"/>
    <property type="evidence" value="ECO:0007669"/>
    <property type="project" value="InterPro"/>
</dbReference>
<dbReference type="Proteomes" id="UP000028481">
    <property type="component" value="Chromosome"/>
</dbReference>
<feature type="domain" description="Flagellin C-terminal" evidence="5">
    <location>
        <begin position="231"/>
        <end position="312"/>
    </location>
</feature>
<organism evidence="6 7">
    <name type="scientific">Thermodesulfobacterium commune DSM 2178</name>
    <dbReference type="NCBI Taxonomy" id="289377"/>
    <lineage>
        <taxon>Bacteria</taxon>
        <taxon>Pseudomonadati</taxon>
        <taxon>Thermodesulfobacteriota</taxon>
        <taxon>Thermodesulfobacteria</taxon>
        <taxon>Thermodesulfobacteriales</taxon>
        <taxon>Thermodesulfobacteriaceae</taxon>
        <taxon>Thermodesulfobacterium</taxon>
    </lineage>
</organism>
<dbReference type="EMBL" id="CP008796">
    <property type="protein sequence ID" value="AIH03517.1"/>
    <property type="molecule type" value="Genomic_DNA"/>
</dbReference>
<dbReference type="InterPro" id="IPR013384">
    <property type="entry name" value="Flagell_FlgL"/>
</dbReference>
<name>A0A075WY54_9BACT</name>
<dbReference type="KEGG" id="tcm:HL41_01000"/>
<dbReference type="PANTHER" id="PTHR42792">
    <property type="entry name" value="FLAGELLIN"/>
    <property type="match status" value="1"/>
</dbReference>
<dbReference type="InterPro" id="IPR046358">
    <property type="entry name" value="Flagellin_C"/>
</dbReference>
<evidence type="ECO:0000256" key="3">
    <source>
        <dbReference type="ARBA" id="ARBA00023143"/>
    </source>
</evidence>
<accession>A0A075WY54</accession>
<protein>
    <recommendedName>
        <fullName evidence="8">Flagellar hook-associated protein 3</fullName>
    </recommendedName>
</protein>
<dbReference type="GO" id="GO:0009424">
    <property type="term" value="C:bacterial-type flagellum hook"/>
    <property type="evidence" value="ECO:0007669"/>
    <property type="project" value="InterPro"/>
</dbReference>
<evidence type="ECO:0000313" key="7">
    <source>
        <dbReference type="Proteomes" id="UP000028481"/>
    </source>
</evidence>
<evidence type="ECO:0000256" key="1">
    <source>
        <dbReference type="ARBA" id="ARBA00004365"/>
    </source>
</evidence>
<evidence type="ECO:0000256" key="2">
    <source>
        <dbReference type="ARBA" id="ARBA00005709"/>
    </source>
</evidence>
<dbReference type="SUPFAM" id="SSF64518">
    <property type="entry name" value="Phase 1 flagellin"/>
    <property type="match status" value="1"/>
</dbReference>
<dbReference type="STRING" id="289377.HL41_01000"/>
<dbReference type="RefSeq" id="WP_051754407.1">
    <property type="nucleotide sequence ID" value="NZ_CP008796.1"/>
</dbReference>
<dbReference type="PaxDb" id="289377-HL41_01000"/>
<dbReference type="NCBIfam" id="TIGR02550">
    <property type="entry name" value="flagell_flgL"/>
    <property type="match status" value="1"/>
</dbReference>